<evidence type="ECO:0000259" key="5">
    <source>
        <dbReference type="PROSITE" id="PS50011"/>
    </source>
</evidence>
<feature type="binding site" evidence="3">
    <location>
        <position position="89"/>
    </location>
    <ligand>
        <name>ATP</name>
        <dbReference type="ChEBI" id="CHEBI:30616"/>
    </ligand>
</feature>
<dbReference type="InterPro" id="IPR011009">
    <property type="entry name" value="Kinase-like_dom_sf"/>
</dbReference>
<dbReference type="InterPro" id="IPR000719">
    <property type="entry name" value="Prot_kinase_dom"/>
</dbReference>
<dbReference type="PANTHER" id="PTHR44167">
    <property type="entry name" value="OVARIAN-SPECIFIC SERINE/THREONINE-PROTEIN KINASE LOK-RELATED"/>
    <property type="match status" value="1"/>
</dbReference>
<keyword evidence="1 3" id="KW-0547">Nucleotide-binding</keyword>
<evidence type="ECO:0000256" key="1">
    <source>
        <dbReference type="ARBA" id="ARBA00022741"/>
    </source>
</evidence>
<dbReference type="Gene3D" id="1.10.510.10">
    <property type="entry name" value="Transferase(Phosphotransferase) domain 1"/>
    <property type="match status" value="1"/>
</dbReference>
<dbReference type="GO" id="GO:0005524">
    <property type="term" value="F:ATP binding"/>
    <property type="evidence" value="ECO:0007669"/>
    <property type="project" value="UniProtKB-UniRule"/>
</dbReference>
<keyword evidence="7" id="KW-1185">Reference proteome</keyword>
<dbReference type="InterPro" id="IPR017441">
    <property type="entry name" value="Protein_kinase_ATP_BS"/>
</dbReference>
<dbReference type="PROSITE" id="PS00108">
    <property type="entry name" value="PROTEIN_KINASE_ST"/>
    <property type="match status" value="1"/>
</dbReference>
<dbReference type="GO" id="GO:0044773">
    <property type="term" value="P:mitotic DNA damage checkpoint signaling"/>
    <property type="evidence" value="ECO:0007669"/>
    <property type="project" value="TreeGrafter"/>
</dbReference>
<gene>
    <name evidence="6" type="ORF">QR680_011318</name>
</gene>
<feature type="domain" description="Protein kinase" evidence="5">
    <location>
        <begin position="61"/>
        <end position="320"/>
    </location>
</feature>
<organism evidence="6 7">
    <name type="scientific">Steinernema hermaphroditum</name>
    <dbReference type="NCBI Taxonomy" id="289476"/>
    <lineage>
        <taxon>Eukaryota</taxon>
        <taxon>Metazoa</taxon>
        <taxon>Ecdysozoa</taxon>
        <taxon>Nematoda</taxon>
        <taxon>Chromadorea</taxon>
        <taxon>Rhabditida</taxon>
        <taxon>Tylenchina</taxon>
        <taxon>Panagrolaimomorpha</taxon>
        <taxon>Strongyloidoidea</taxon>
        <taxon>Steinernematidae</taxon>
        <taxon>Steinernema</taxon>
    </lineage>
</organism>
<dbReference type="Proteomes" id="UP001175271">
    <property type="component" value="Unassembled WGS sequence"/>
</dbReference>
<keyword evidence="4" id="KW-0418">Kinase</keyword>
<evidence type="ECO:0000256" key="4">
    <source>
        <dbReference type="RuleBase" id="RU000304"/>
    </source>
</evidence>
<sequence>MLIAAFNGLRIETNQMDKKDPTPCVDPNVTLRKKPVQKEAGVRKVAEMDLPQYVTCRGKRFTIHRRVGKGGFGTVHQVKDISGHKFAMKTLCEQPKFDAVAIKNELNICLQLRHPNIIQFLGYQVDSVRKLHFFLMEYAGHGTLLDFIVQKRACNHWLRRHIFHQLITAVAFIHQSGFVHRDLKAENILFTDPTTVKICDFGLTRFIQKDDMQREVKRKSQSGTVMYFSPLKFKGCPSLATKDDVWALGAVLLMFATGRQLWTSLEQKKQMFSNWLRNPTQREEFYLLSHIDLQAYNLLRQMLHPVEDCRWTIFKSREFISILAGVNSSYVVAQPKTSMSQNRSSCLQHPYRV</sequence>
<comment type="similarity">
    <text evidence="4">Belongs to the protein kinase superfamily.</text>
</comment>
<evidence type="ECO:0000256" key="2">
    <source>
        <dbReference type="ARBA" id="ARBA00022840"/>
    </source>
</evidence>
<evidence type="ECO:0000313" key="7">
    <source>
        <dbReference type="Proteomes" id="UP001175271"/>
    </source>
</evidence>
<dbReference type="SMART" id="SM00220">
    <property type="entry name" value="S_TKc"/>
    <property type="match status" value="1"/>
</dbReference>
<evidence type="ECO:0000313" key="6">
    <source>
        <dbReference type="EMBL" id="KAK0429322.1"/>
    </source>
</evidence>
<dbReference type="AlphaFoldDB" id="A0AA39IRV1"/>
<reference evidence="6" key="1">
    <citation type="submission" date="2023-06" db="EMBL/GenBank/DDBJ databases">
        <title>Genomic analysis of the entomopathogenic nematode Steinernema hermaphroditum.</title>
        <authorList>
            <person name="Schwarz E.M."/>
            <person name="Heppert J.K."/>
            <person name="Baniya A."/>
            <person name="Schwartz H.T."/>
            <person name="Tan C.-H."/>
            <person name="Antoshechkin I."/>
            <person name="Sternberg P.W."/>
            <person name="Goodrich-Blair H."/>
            <person name="Dillman A.R."/>
        </authorList>
    </citation>
    <scope>NUCLEOTIDE SEQUENCE</scope>
    <source>
        <strain evidence="6">PS9179</strain>
        <tissue evidence="6">Whole animal</tissue>
    </source>
</reference>
<dbReference type="PANTHER" id="PTHR44167:SF30">
    <property type="entry name" value="PHOSPHORYLASE KINASE"/>
    <property type="match status" value="1"/>
</dbReference>
<dbReference type="SUPFAM" id="SSF56112">
    <property type="entry name" value="Protein kinase-like (PK-like)"/>
    <property type="match status" value="1"/>
</dbReference>
<dbReference type="GO" id="GO:0005634">
    <property type="term" value="C:nucleus"/>
    <property type="evidence" value="ECO:0007669"/>
    <property type="project" value="TreeGrafter"/>
</dbReference>
<accession>A0AA39IRV1</accession>
<dbReference type="PROSITE" id="PS00107">
    <property type="entry name" value="PROTEIN_KINASE_ATP"/>
    <property type="match status" value="1"/>
</dbReference>
<dbReference type="PROSITE" id="PS50011">
    <property type="entry name" value="PROTEIN_KINASE_DOM"/>
    <property type="match status" value="1"/>
</dbReference>
<comment type="caution">
    <text evidence="6">The sequence shown here is derived from an EMBL/GenBank/DDBJ whole genome shotgun (WGS) entry which is preliminary data.</text>
</comment>
<evidence type="ECO:0000256" key="3">
    <source>
        <dbReference type="PROSITE-ProRule" id="PRU10141"/>
    </source>
</evidence>
<proteinExistence type="inferred from homology"/>
<dbReference type="InterPro" id="IPR008271">
    <property type="entry name" value="Ser/Thr_kinase_AS"/>
</dbReference>
<keyword evidence="4" id="KW-0723">Serine/threonine-protein kinase</keyword>
<dbReference type="GO" id="GO:0004674">
    <property type="term" value="F:protein serine/threonine kinase activity"/>
    <property type="evidence" value="ECO:0007669"/>
    <property type="project" value="UniProtKB-KW"/>
</dbReference>
<name>A0AA39IRV1_9BILA</name>
<keyword evidence="2 3" id="KW-0067">ATP-binding</keyword>
<protein>
    <recommendedName>
        <fullName evidence="5">Protein kinase domain-containing protein</fullName>
    </recommendedName>
</protein>
<keyword evidence="4" id="KW-0808">Transferase</keyword>
<dbReference type="EMBL" id="JAUCMV010000001">
    <property type="protein sequence ID" value="KAK0429322.1"/>
    <property type="molecule type" value="Genomic_DNA"/>
</dbReference>
<dbReference type="Pfam" id="PF00069">
    <property type="entry name" value="Pkinase"/>
    <property type="match status" value="1"/>
</dbReference>